<dbReference type="PANTHER" id="PTHR11165">
    <property type="entry name" value="SKP1"/>
    <property type="match status" value="1"/>
</dbReference>
<sequence length="141" mass="15845">MVNNDCASSTIPICNVTGRTLVMVIEWWNKHEIGAVSNEMELKEWESQFFISDDKSGRDDVYNLLIAANHLNIPGLLERCACAVVEAVKGQSMEEIDTVKIFMQDRCGGLLLVRVTKSDNAGSWVVSIVDRLIQNKLECIW</sequence>
<protein>
    <recommendedName>
        <fullName evidence="2">SKP1 component POZ domain-containing protein</fullName>
    </recommendedName>
</protein>
<dbReference type="Pfam" id="PF03931">
    <property type="entry name" value="Skp1_POZ"/>
    <property type="match status" value="1"/>
</dbReference>
<feature type="domain" description="SKP1 component POZ" evidence="2">
    <location>
        <begin position="1"/>
        <end position="32"/>
    </location>
</feature>
<name>A0AA39SSS6_ACESA</name>
<comment type="caution">
    <text evidence="3">The sequence shown here is derived from an EMBL/GenBank/DDBJ whole genome shotgun (WGS) entry which is preliminary data.</text>
</comment>
<gene>
    <name evidence="3" type="ORF">LWI29_016614</name>
</gene>
<evidence type="ECO:0000313" key="4">
    <source>
        <dbReference type="Proteomes" id="UP001168877"/>
    </source>
</evidence>
<dbReference type="GO" id="GO:0006511">
    <property type="term" value="P:ubiquitin-dependent protein catabolic process"/>
    <property type="evidence" value="ECO:0007669"/>
    <property type="project" value="InterPro"/>
</dbReference>
<dbReference type="InterPro" id="IPR011333">
    <property type="entry name" value="SKP1/BTB/POZ_sf"/>
</dbReference>
<proteinExistence type="predicted"/>
<comment type="pathway">
    <text evidence="1">Protein modification; protein ubiquitination.</text>
</comment>
<keyword evidence="4" id="KW-1185">Reference proteome</keyword>
<evidence type="ECO:0000259" key="2">
    <source>
        <dbReference type="Pfam" id="PF03931"/>
    </source>
</evidence>
<dbReference type="Gene3D" id="3.30.710.10">
    <property type="entry name" value="Potassium Channel Kv1.1, Chain A"/>
    <property type="match status" value="1"/>
</dbReference>
<reference evidence="3" key="1">
    <citation type="journal article" date="2022" name="Plant J.">
        <title>Strategies of tolerance reflected in two North American maple genomes.</title>
        <authorList>
            <person name="McEvoy S.L."/>
            <person name="Sezen U.U."/>
            <person name="Trouern-Trend A."/>
            <person name="McMahon S.M."/>
            <person name="Schaberg P.G."/>
            <person name="Yang J."/>
            <person name="Wegrzyn J.L."/>
            <person name="Swenson N.G."/>
        </authorList>
    </citation>
    <scope>NUCLEOTIDE SEQUENCE</scope>
    <source>
        <strain evidence="3">NS2018</strain>
    </source>
</reference>
<organism evidence="3 4">
    <name type="scientific">Acer saccharum</name>
    <name type="common">Sugar maple</name>
    <dbReference type="NCBI Taxonomy" id="4024"/>
    <lineage>
        <taxon>Eukaryota</taxon>
        <taxon>Viridiplantae</taxon>
        <taxon>Streptophyta</taxon>
        <taxon>Embryophyta</taxon>
        <taxon>Tracheophyta</taxon>
        <taxon>Spermatophyta</taxon>
        <taxon>Magnoliopsida</taxon>
        <taxon>eudicotyledons</taxon>
        <taxon>Gunneridae</taxon>
        <taxon>Pentapetalae</taxon>
        <taxon>rosids</taxon>
        <taxon>malvids</taxon>
        <taxon>Sapindales</taxon>
        <taxon>Sapindaceae</taxon>
        <taxon>Hippocastanoideae</taxon>
        <taxon>Acereae</taxon>
        <taxon>Acer</taxon>
    </lineage>
</organism>
<dbReference type="InterPro" id="IPR016073">
    <property type="entry name" value="Skp1_comp_POZ"/>
</dbReference>
<accession>A0AA39SSS6</accession>
<evidence type="ECO:0000313" key="3">
    <source>
        <dbReference type="EMBL" id="KAK0596540.1"/>
    </source>
</evidence>
<dbReference type="InterPro" id="IPR036296">
    <property type="entry name" value="SKP1-like_dim_sf"/>
</dbReference>
<dbReference type="SUPFAM" id="SSF81382">
    <property type="entry name" value="Skp1 dimerisation domain-like"/>
    <property type="match status" value="1"/>
</dbReference>
<dbReference type="Proteomes" id="UP001168877">
    <property type="component" value="Unassembled WGS sequence"/>
</dbReference>
<evidence type="ECO:0000256" key="1">
    <source>
        <dbReference type="ARBA" id="ARBA00004906"/>
    </source>
</evidence>
<dbReference type="InterPro" id="IPR016897">
    <property type="entry name" value="SKP1"/>
</dbReference>
<dbReference type="AlphaFoldDB" id="A0AA39SSS6"/>
<reference evidence="3" key="2">
    <citation type="submission" date="2023-06" db="EMBL/GenBank/DDBJ databases">
        <authorList>
            <person name="Swenson N.G."/>
            <person name="Wegrzyn J.L."/>
            <person name="Mcevoy S.L."/>
        </authorList>
    </citation>
    <scope>NUCLEOTIDE SEQUENCE</scope>
    <source>
        <strain evidence="3">NS2018</strain>
        <tissue evidence="3">Leaf</tissue>
    </source>
</reference>
<dbReference type="EMBL" id="JAUESC010000004">
    <property type="protein sequence ID" value="KAK0596540.1"/>
    <property type="molecule type" value="Genomic_DNA"/>
</dbReference>